<dbReference type="GO" id="GO:0004864">
    <property type="term" value="F:protein phosphatase inhibitor activity"/>
    <property type="evidence" value="ECO:0007669"/>
    <property type="project" value="InterPro"/>
</dbReference>
<dbReference type="Proteomes" id="UP001085076">
    <property type="component" value="Miscellaneous, Linkage group lg08"/>
</dbReference>
<evidence type="ECO:0000259" key="2">
    <source>
        <dbReference type="SMART" id="SM01037"/>
    </source>
</evidence>
<dbReference type="GO" id="GO:0038023">
    <property type="term" value="F:signaling receptor activity"/>
    <property type="evidence" value="ECO:0007669"/>
    <property type="project" value="InterPro"/>
</dbReference>
<dbReference type="SUPFAM" id="SSF55961">
    <property type="entry name" value="Bet v1-like"/>
    <property type="match status" value="1"/>
</dbReference>
<dbReference type="AlphaFoldDB" id="A0A9D5C350"/>
<sequence>MASKFEVDEMVKSSADKFWGAIKESTELFPKIFPEQYKSVEIVEGDGQSVGSVRLIKFNEGMPIVKFSKEKIEVKDEAKKLVTYSVLEGDILSFYKTFRATLQVVPKEDGSLVKWSVEYDKVSEEVPEPDLIKDTAFKTFRDLDQYLLKN</sequence>
<dbReference type="InterPro" id="IPR023393">
    <property type="entry name" value="START-like_dom_sf"/>
</dbReference>
<reference evidence="3" key="1">
    <citation type="submission" date="2021-03" db="EMBL/GenBank/DDBJ databases">
        <authorList>
            <person name="Li Z."/>
            <person name="Yang C."/>
        </authorList>
    </citation>
    <scope>NUCLEOTIDE SEQUENCE</scope>
    <source>
        <strain evidence="3">Dzin_1.0</strain>
        <tissue evidence="3">Leaf</tissue>
    </source>
</reference>
<evidence type="ECO:0000256" key="1">
    <source>
        <dbReference type="ARBA" id="ARBA00009744"/>
    </source>
</evidence>
<dbReference type="Pfam" id="PF00407">
    <property type="entry name" value="Bet_v_1"/>
    <property type="match status" value="1"/>
</dbReference>
<accession>A0A9D5C350</accession>
<dbReference type="InterPro" id="IPR024949">
    <property type="entry name" value="Bet_v_I_allergen"/>
</dbReference>
<dbReference type="GO" id="GO:0010427">
    <property type="term" value="F:abscisic acid binding"/>
    <property type="evidence" value="ECO:0007669"/>
    <property type="project" value="InterPro"/>
</dbReference>
<dbReference type="Gene3D" id="3.30.530.20">
    <property type="match status" value="1"/>
</dbReference>
<dbReference type="GO" id="GO:0009738">
    <property type="term" value="P:abscisic acid-activated signaling pathway"/>
    <property type="evidence" value="ECO:0007669"/>
    <property type="project" value="InterPro"/>
</dbReference>
<protein>
    <recommendedName>
        <fullName evidence="2">Bet v I/Major latex protein domain-containing protein</fullName>
    </recommendedName>
</protein>
<proteinExistence type="inferred from homology"/>
<dbReference type="SMART" id="SM01037">
    <property type="entry name" value="Bet_v_1"/>
    <property type="match status" value="1"/>
</dbReference>
<reference evidence="3" key="2">
    <citation type="journal article" date="2022" name="Hortic Res">
        <title>The genome of Dioscorea zingiberensis sheds light on the biosynthesis, origin and evolution of the medicinally important diosgenin saponins.</title>
        <authorList>
            <person name="Li Y."/>
            <person name="Tan C."/>
            <person name="Li Z."/>
            <person name="Guo J."/>
            <person name="Li S."/>
            <person name="Chen X."/>
            <person name="Wang C."/>
            <person name="Dai X."/>
            <person name="Yang H."/>
            <person name="Song W."/>
            <person name="Hou L."/>
            <person name="Xu J."/>
            <person name="Tong Z."/>
            <person name="Xu A."/>
            <person name="Yuan X."/>
            <person name="Wang W."/>
            <person name="Yang Q."/>
            <person name="Chen L."/>
            <person name="Sun Z."/>
            <person name="Wang K."/>
            <person name="Pan B."/>
            <person name="Chen J."/>
            <person name="Bao Y."/>
            <person name="Liu F."/>
            <person name="Qi X."/>
            <person name="Gang D.R."/>
            <person name="Wen J."/>
            <person name="Li J."/>
        </authorList>
    </citation>
    <scope>NUCLEOTIDE SEQUENCE</scope>
    <source>
        <strain evidence="3">Dzin_1.0</strain>
    </source>
</reference>
<organism evidence="3 4">
    <name type="scientific">Dioscorea zingiberensis</name>
    <dbReference type="NCBI Taxonomy" id="325984"/>
    <lineage>
        <taxon>Eukaryota</taxon>
        <taxon>Viridiplantae</taxon>
        <taxon>Streptophyta</taxon>
        <taxon>Embryophyta</taxon>
        <taxon>Tracheophyta</taxon>
        <taxon>Spermatophyta</taxon>
        <taxon>Magnoliopsida</taxon>
        <taxon>Liliopsida</taxon>
        <taxon>Dioscoreales</taxon>
        <taxon>Dioscoreaceae</taxon>
        <taxon>Dioscorea</taxon>
    </lineage>
</organism>
<dbReference type="InterPro" id="IPR051761">
    <property type="entry name" value="MLP-like_ligand-binding"/>
</dbReference>
<dbReference type="GO" id="GO:0006952">
    <property type="term" value="P:defense response"/>
    <property type="evidence" value="ECO:0007669"/>
    <property type="project" value="InterPro"/>
</dbReference>
<dbReference type="InterPro" id="IPR000916">
    <property type="entry name" value="Bet_v_I/MLP"/>
</dbReference>
<comment type="similarity">
    <text evidence="1">Belongs to the BetVI family.</text>
</comment>
<dbReference type="FunFam" id="3.30.530.20:FF:000007">
    <property type="entry name" value="Major pollen allergen Bet v 1-A"/>
    <property type="match status" value="1"/>
</dbReference>
<evidence type="ECO:0000313" key="4">
    <source>
        <dbReference type="Proteomes" id="UP001085076"/>
    </source>
</evidence>
<gene>
    <name evidence="3" type="ORF">J5N97_026561</name>
</gene>
<dbReference type="EMBL" id="JAGGNH010000008">
    <property type="protein sequence ID" value="KAJ0965423.1"/>
    <property type="molecule type" value="Genomic_DNA"/>
</dbReference>
<dbReference type="OrthoDB" id="1858121at2759"/>
<dbReference type="PRINTS" id="PR00634">
    <property type="entry name" value="BETALLERGEN"/>
</dbReference>
<feature type="domain" description="Bet v I/Major latex protein" evidence="2">
    <location>
        <begin position="1"/>
        <end position="150"/>
    </location>
</feature>
<name>A0A9D5C350_9LILI</name>
<evidence type="ECO:0000313" key="3">
    <source>
        <dbReference type="EMBL" id="KAJ0965423.1"/>
    </source>
</evidence>
<keyword evidence="4" id="KW-1185">Reference proteome</keyword>
<dbReference type="PANTHER" id="PTHR31907">
    <property type="entry name" value="MLP-LIKE PROTEIN 423"/>
    <property type="match status" value="1"/>
</dbReference>
<comment type="caution">
    <text evidence="3">The sequence shown here is derived from an EMBL/GenBank/DDBJ whole genome shotgun (WGS) entry which is preliminary data.</text>
</comment>
<dbReference type="CDD" id="cd07816">
    <property type="entry name" value="Bet_v1-like"/>
    <property type="match status" value="1"/>
</dbReference>